<dbReference type="CDD" id="cd00814">
    <property type="entry name" value="MetRS_core"/>
    <property type="match status" value="1"/>
</dbReference>
<dbReference type="GO" id="GO:0005737">
    <property type="term" value="C:cytoplasm"/>
    <property type="evidence" value="ECO:0007669"/>
    <property type="project" value="UniProtKB-SubCell"/>
</dbReference>
<protein>
    <recommendedName>
        <fullName evidence="8">Methionine--tRNA ligase</fullName>
        <ecNumber evidence="8">6.1.1.10</ecNumber>
    </recommendedName>
    <alternativeName>
        <fullName evidence="8">Methionyl-tRNA synthetase</fullName>
        <shortName evidence="8">MetRS</shortName>
    </alternativeName>
</protein>
<dbReference type="Gene3D" id="3.40.50.620">
    <property type="entry name" value="HUPs"/>
    <property type="match status" value="1"/>
</dbReference>
<dbReference type="Pfam" id="PF09334">
    <property type="entry name" value="tRNA-synt_1g"/>
    <property type="match status" value="2"/>
</dbReference>
<evidence type="ECO:0000313" key="12">
    <source>
        <dbReference type="EMBL" id="VEP11748.1"/>
    </source>
</evidence>
<evidence type="ECO:0000256" key="8">
    <source>
        <dbReference type="HAMAP-Rule" id="MF_01228"/>
    </source>
</evidence>
<dbReference type="CDD" id="cd07957">
    <property type="entry name" value="Anticodon_Ia_Met"/>
    <property type="match status" value="1"/>
</dbReference>
<keyword evidence="3 8" id="KW-0547">Nucleotide-binding</keyword>
<comment type="subcellular location">
    <subcellularLocation>
        <location evidence="8">Cytoplasm</location>
    </subcellularLocation>
</comment>
<feature type="short sequence motif" description="'HIGH' region" evidence="8">
    <location>
        <begin position="17"/>
        <end position="27"/>
    </location>
</feature>
<dbReference type="GO" id="GO:0006431">
    <property type="term" value="P:methionyl-tRNA aminoacylation"/>
    <property type="evidence" value="ECO:0007669"/>
    <property type="project" value="UniProtKB-UniRule"/>
</dbReference>
<evidence type="ECO:0000256" key="3">
    <source>
        <dbReference type="ARBA" id="ARBA00022741"/>
    </source>
</evidence>
<organism evidence="12 13">
    <name type="scientific">Hyella patelloides LEGE 07179</name>
    <dbReference type="NCBI Taxonomy" id="945734"/>
    <lineage>
        <taxon>Bacteria</taxon>
        <taxon>Bacillati</taxon>
        <taxon>Cyanobacteriota</taxon>
        <taxon>Cyanophyceae</taxon>
        <taxon>Pleurocapsales</taxon>
        <taxon>Hyellaceae</taxon>
        <taxon>Hyella</taxon>
    </lineage>
</organism>
<proteinExistence type="inferred from homology"/>
<keyword evidence="4 8" id="KW-0067">ATP-binding</keyword>
<feature type="short sequence motif" description="'KMSKS' region" evidence="8">
    <location>
        <begin position="306"/>
        <end position="310"/>
    </location>
</feature>
<dbReference type="Gene3D" id="1.10.730.10">
    <property type="entry name" value="Isoleucyl-tRNA Synthetase, Domain 1"/>
    <property type="match status" value="1"/>
</dbReference>
<dbReference type="SUPFAM" id="SSF52374">
    <property type="entry name" value="Nucleotidylyl transferase"/>
    <property type="match status" value="1"/>
</dbReference>
<feature type="binding site" evidence="8">
    <location>
        <position position="150"/>
    </location>
    <ligand>
        <name>Zn(2+)</name>
        <dbReference type="ChEBI" id="CHEBI:29105"/>
    </ligand>
</feature>
<evidence type="ECO:0000256" key="2">
    <source>
        <dbReference type="ARBA" id="ARBA00022598"/>
    </source>
</evidence>
<dbReference type="PANTHER" id="PTHR43326">
    <property type="entry name" value="METHIONYL-TRNA SYNTHETASE"/>
    <property type="match status" value="1"/>
</dbReference>
<dbReference type="Pfam" id="PF08264">
    <property type="entry name" value="Anticodon_1"/>
    <property type="match status" value="1"/>
</dbReference>
<feature type="binding site" evidence="8">
    <location>
        <position position="153"/>
    </location>
    <ligand>
        <name>Zn(2+)</name>
        <dbReference type="ChEBI" id="CHEBI:29105"/>
    </ligand>
</feature>
<evidence type="ECO:0000259" key="10">
    <source>
        <dbReference type="Pfam" id="PF08264"/>
    </source>
</evidence>
<dbReference type="Proteomes" id="UP000320055">
    <property type="component" value="Unassembled WGS sequence"/>
</dbReference>
<gene>
    <name evidence="8 12" type="primary">metG</name>
    <name evidence="12" type="ORF">H1P_1180009</name>
</gene>
<comment type="function">
    <text evidence="1 8">Is required not only for elongation of protein synthesis but also for the initiation of all mRNA translation through initiator tRNA(fMet) aminoacylation.</text>
</comment>
<dbReference type="InterPro" id="IPR013155">
    <property type="entry name" value="M/V/L/I-tRNA-synth_anticd-bd"/>
</dbReference>
<reference evidence="12 13" key="1">
    <citation type="submission" date="2019-01" db="EMBL/GenBank/DDBJ databases">
        <authorList>
            <person name="Brito A."/>
        </authorList>
    </citation>
    <scope>NUCLEOTIDE SEQUENCE [LARGE SCALE GENOMIC DNA]</scope>
    <source>
        <strain evidence="12">1</strain>
    </source>
</reference>
<dbReference type="InterPro" id="IPR041872">
    <property type="entry name" value="Anticodon_Met"/>
</dbReference>
<evidence type="ECO:0000259" key="11">
    <source>
        <dbReference type="Pfam" id="PF09334"/>
    </source>
</evidence>
<dbReference type="NCBIfam" id="TIGR00398">
    <property type="entry name" value="metG"/>
    <property type="match status" value="1"/>
</dbReference>
<dbReference type="SUPFAM" id="SSF47323">
    <property type="entry name" value="Anticodon-binding domain of a subclass of class I aminoacyl-tRNA synthetases"/>
    <property type="match status" value="1"/>
</dbReference>
<keyword evidence="6 8" id="KW-0030">Aminoacyl-tRNA synthetase</keyword>
<dbReference type="InterPro" id="IPR014758">
    <property type="entry name" value="Met-tRNA_synth"/>
</dbReference>
<comment type="caution">
    <text evidence="8">Lacks conserved residue(s) required for the propagation of feature annotation.</text>
</comment>
<accession>A0A563VK03</accession>
<dbReference type="GO" id="GO:0005524">
    <property type="term" value="F:ATP binding"/>
    <property type="evidence" value="ECO:0007669"/>
    <property type="project" value="UniProtKB-UniRule"/>
</dbReference>
<keyword evidence="13" id="KW-1185">Reference proteome</keyword>
<dbReference type="InterPro" id="IPR023457">
    <property type="entry name" value="Met-tRNA_synth_2"/>
</dbReference>
<name>A0A563VK03_9CYAN</name>
<dbReference type="PRINTS" id="PR01041">
    <property type="entry name" value="TRNASYNTHMET"/>
</dbReference>
<comment type="similarity">
    <text evidence="9">Belongs to the class-I aminoacyl-tRNA synthetase family.</text>
</comment>
<evidence type="ECO:0000256" key="6">
    <source>
        <dbReference type="ARBA" id="ARBA00023146"/>
    </source>
</evidence>
<evidence type="ECO:0000256" key="7">
    <source>
        <dbReference type="ARBA" id="ARBA00047364"/>
    </source>
</evidence>
<dbReference type="EMBL" id="CAACVJ010000022">
    <property type="protein sequence ID" value="VEP11748.1"/>
    <property type="molecule type" value="Genomic_DNA"/>
</dbReference>
<comment type="subunit">
    <text evidence="8">Monomer.</text>
</comment>
<evidence type="ECO:0000256" key="4">
    <source>
        <dbReference type="ARBA" id="ARBA00022840"/>
    </source>
</evidence>
<evidence type="ECO:0000256" key="1">
    <source>
        <dbReference type="ARBA" id="ARBA00003314"/>
    </source>
</evidence>
<feature type="domain" description="Methionyl/Leucyl tRNA synthetase" evidence="11">
    <location>
        <begin position="11"/>
        <end position="142"/>
    </location>
</feature>
<dbReference type="InterPro" id="IPR033911">
    <property type="entry name" value="MetRS_core"/>
</dbReference>
<dbReference type="EC" id="6.1.1.10" evidence="8"/>
<keyword evidence="2 8" id="KW-0436">Ligase</keyword>
<dbReference type="NCBIfam" id="NF008900">
    <property type="entry name" value="PRK12267.1"/>
    <property type="match status" value="1"/>
</dbReference>
<dbReference type="OrthoDB" id="9810191at2"/>
<dbReference type="InterPro" id="IPR009080">
    <property type="entry name" value="tRNAsynth_Ia_anticodon-bd"/>
</dbReference>
<evidence type="ECO:0000256" key="9">
    <source>
        <dbReference type="RuleBase" id="RU363039"/>
    </source>
</evidence>
<comment type="catalytic activity">
    <reaction evidence="7 8">
        <text>tRNA(Met) + L-methionine + ATP = L-methionyl-tRNA(Met) + AMP + diphosphate</text>
        <dbReference type="Rhea" id="RHEA:13481"/>
        <dbReference type="Rhea" id="RHEA-COMP:9667"/>
        <dbReference type="Rhea" id="RHEA-COMP:9698"/>
        <dbReference type="ChEBI" id="CHEBI:30616"/>
        <dbReference type="ChEBI" id="CHEBI:33019"/>
        <dbReference type="ChEBI" id="CHEBI:57844"/>
        <dbReference type="ChEBI" id="CHEBI:78442"/>
        <dbReference type="ChEBI" id="CHEBI:78530"/>
        <dbReference type="ChEBI" id="CHEBI:456215"/>
        <dbReference type="EC" id="6.1.1.10"/>
    </reaction>
</comment>
<dbReference type="RefSeq" id="WP_144869463.1">
    <property type="nucleotide sequence ID" value="NZ_LR213871.1"/>
</dbReference>
<keyword evidence="8" id="KW-0963">Cytoplasm</keyword>
<dbReference type="PANTHER" id="PTHR43326:SF1">
    <property type="entry name" value="METHIONINE--TRNA LIGASE, MITOCHONDRIAL"/>
    <property type="match status" value="1"/>
</dbReference>
<dbReference type="Gene3D" id="2.170.220.10">
    <property type="match status" value="1"/>
</dbReference>
<feature type="binding site" evidence="8">
    <location>
        <position position="132"/>
    </location>
    <ligand>
        <name>Zn(2+)</name>
        <dbReference type="ChEBI" id="CHEBI:29105"/>
    </ligand>
</feature>
<dbReference type="InterPro" id="IPR014729">
    <property type="entry name" value="Rossmann-like_a/b/a_fold"/>
</dbReference>
<keyword evidence="5 8" id="KW-0648">Protein biosynthesis</keyword>
<dbReference type="FunFam" id="2.170.220.10:FF:000001">
    <property type="entry name" value="methionine--tRNA ligase, mitochondrial"/>
    <property type="match status" value="1"/>
</dbReference>
<dbReference type="GO" id="GO:0004825">
    <property type="term" value="F:methionine-tRNA ligase activity"/>
    <property type="evidence" value="ECO:0007669"/>
    <property type="project" value="UniProtKB-UniRule"/>
</dbReference>
<sequence length="536" mass="61774">MNKIPEPKKFVVTTPLYYVNDVPHIGSAYPTMTADALVRWQRLQGKSALLITGTDEHGQKIERTAADKSLPPQEYCDRIVPSFKDLWSKLNIQYDRFSRTTAPKHQAIVNDFFQRVWDKGDIYLDRQQGWYCVSCEEFKEEKDLNEEQFCLIHTNKKAEWRDEENYFFRLSKYQSQLEEIYAKNPDFIQPESRRNEVINFVNQGLKDFSVSRVNLDWGFPMPTDSKHTIYVWFDALLGYVTALLEPEQAPTLTNALSQGWPIDLHLIGKDILRFHAVYWPAMLLSAELPIPKKVFGHGFLTKNGLKMGKSLGNTLDPFALVNKYGADAVRYYFLRAIEFGKDGDFNEARFVDILNADLAKNLGNLLNRTLGMLKKYCQGNGPQLKLENYPEDDPLRIIGSNLNQKVTIAYENLQFKQACEAILELANASNKYIDDRAPWILFKEGKQKEIEQVLYAVLESIRLCAYLLSPIVPHLSNDIYQQLGFNFDFNNKTQINSSDIFSQHSQWGRLTANRNLNKARPVFSQLELSSEVSLDS</sequence>
<feature type="binding site" evidence="8">
    <location>
        <position position="135"/>
    </location>
    <ligand>
        <name>Zn(2+)</name>
        <dbReference type="ChEBI" id="CHEBI:29105"/>
    </ligand>
</feature>
<feature type="domain" description="Methionyl/Leucyl tRNA synthetase" evidence="11">
    <location>
        <begin position="149"/>
        <end position="370"/>
    </location>
</feature>
<feature type="domain" description="Methionyl/Valyl/Leucyl/Isoleucyl-tRNA synthetase anticodon-binding" evidence="10">
    <location>
        <begin position="401"/>
        <end position="498"/>
    </location>
</feature>
<dbReference type="HAMAP" id="MF_01228">
    <property type="entry name" value="Met_tRNA_synth_type2"/>
    <property type="match status" value="1"/>
</dbReference>
<dbReference type="AlphaFoldDB" id="A0A563VK03"/>
<evidence type="ECO:0000256" key="5">
    <source>
        <dbReference type="ARBA" id="ARBA00022917"/>
    </source>
</evidence>
<evidence type="ECO:0000313" key="13">
    <source>
        <dbReference type="Proteomes" id="UP000320055"/>
    </source>
</evidence>
<dbReference type="InterPro" id="IPR015413">
    <property type="entry name" value="Methionyl/Leucyl_tRNA_Synth"/>
</dbReference>